<dbReference type="AlphaFoldDB" id="A0A8X6LLT0"/>
<dbReference type="EMBL" id="BMAO01007007">
    <property type="protein sequence ID" value="GFR13032.1"/>
    <property type="molecule type" value="Genomic_DNA"/>
</dbReference>
<protein>
    <submittedName>
        <fullName evidence="2">Uncharacterized protein</fullName>
    </submittedName>
</protein>
<reference evidence="2" key="1">
    <citation type="submission" date="2020-07" db="EMBL/GenBank/DDBJ databases">
        <title>Multicomponent nature underlies the extraordinary mechanical properties of spider dragline silk.</title>
        <authorList>
            <person name="Kono N."/>
            <person name="Nakamura H."/>
            <person name="Mori M."/>
            <person name="Yoshida Y."/>
            <person name="Ohtoshi R."/>
            <person name="Malay A.D."/>
            <person name="Moran D.A.P."/>
            <person name="Tomita M."/>
            <person name="Numata K."/>
            <person name="Arakawa K."/>
        </authorList>
    </citation>
    <scope>NUCLEOTIDE SEQUENCE</scope>
</reference>
<sequence>MYVNLQYFSRSKYKGSEILIFPTDSDQNKEDDSKKRENEARSNNESNFDRESAEDKDRPERIIDIYVEMLNDIALWPTTLTDLMIDYIIRKKPNISEIL</sequence>
<keyword evidence="3" id="KW-1185">Reference proteome</keyword>
<evidence type="ECO:0000313" key="3">
    <source>
        <dbReference type="Proteomes" id="UP000887116"/>
    </source>
</evidence>
<feature type="region of interest" description="Disordered" evidence="1">
    <location>
        <begin position="21"/>
        <end position="57"/>
    </location>
</feature>
<organism evidence="2 3">
    <name type="scientific">Trichonephila clavata</name>
    <name type="common">Joro spider</name>
    <name type="synonym">Nephila clavata</name>
    <dbReference type="NCBI Taxonomy" id="2740835"/>
    <lineage>
        <taxon>Eukaryota</taxon>
        <taxon>Metazoa</taxon>
        <taxon>Ecdysozoa</taxon>
        <taxon>Arthropoda</taxon>
        <taxon>Chelicerata</taxon>
        <taxon>Arachnida</taxon>
        <taxon>Araneae</taxon>
        <taxon>Araneomorphae</taxon>
        <taxon>Entelegynae</taxon>
        <taxon>Araneoidea</taxon>
        <taxon>Nephilidae</taxon>
        <taxon>Trichonephila</taxon>
    </lineage>
</organism>
<comment type="caution">
    <text evidence="2">The sequence shown here is derived from an EMBL/GenBank/DDBJ whole genome shotgun (WGS) entry which is preliminary data.</text>
</comment>
<proteinExistence type="predicted"/>
<accession>A0A8X6LLT0</accession>
<evidence type="ECO:0000313" key="2">
    <source>
        <dbReference type="EMBL" id="GFR13032.1"/>
    </source>
</evidence>
<gene>
    <name evidence="2" type="ORF">TNCT_383661</name>
</gene>
<feature type="compositionally biased region" description="Basic and acidic residues" evidence="1">
    <location>
        <begin position="26"/>
        <end position="57"/>
    </location>
</feature>
<name>A0A8X6LLT0_TRICU</name>
<dbReference type="Proteomes" id="UP000887116">
    <property type="component" value="Unassembled WGS sequence"/>
</dbReference>
<evidence type="ECO:0000256" key="1">
    <source>
        <dbReference type="SAM" id="MobiDB-lite"/>
    </source>
</evidence>